<gene>
    <name evidence="2" type="ORF">PCOR1329_LOCUS42321</name>
</gene>
<dbReference type="Proteomes" id="UP001189429">
    <property type="component" value="Unassembled WGS sequence"/>
</dbReference>
<feature type="non-terminal residue" evidence="2">
    <location>
        <position position="1"/>
    </location>
</feature>
<protein>
    <submittedName>
        <fullName evidence="2">Uncharacterized protein</fullName>
    </submittedName>
</protein>
<proteinExistence type="predicted"/>
<accession>A0ABN9TUI0</accession>
<name>A0ABN9TUI0_9DINO</name>
<feature type="non-terminal residue" evidence="2">
    <location>
        <position position="105"/>
    </location>
</feature>
<reference evidence="2" key="1">
    <citation type="submission" date="2023-10" db="EMBL/GenBank/DDBJ databases">
        <authorList>
            <person name="Chen Y."/>
            <person name="Shah S."/>
            <person name="Dougan E. K."/>
            <person name="Thang M."/>
            <person name="Chan C."/>
        </authorList>
    </citation>
    <scope>NUCLEOTIDE SEQUENCE [LARGE SCALE GENOMIC DNA]</scope>
</reference>
<comment type="caution">
    <text evidence="2">The sequence shown here is derived from an EMBL/GenBank/DDBJ whole genome shotgun (WGS) entry which is preliminary data.</text>
</comment>
<evidence type="ECO:0000256" key="1">
    <source>
        <dbReference type="SAM" id="MobiDB-lite"/>
    </source>
</evidence>
<evidence type="ECO:0000313" key="2">
    <source>
        <dbReference type="EMBL" id="CAK0849695.1"/>
    </source>
</evidence>
<sequence length="105" mass="11357">VIHGLHGYTTEDHGLSDLAVDEDVMPGGSRDAAVQRRGVSAAGRSVREIAITSCEPLNPERLSPRPHADTEREEGNNTQVPAFRCTLEVNSERGLAQSPDVLLEQ</sequence>
<organism evidence="2 3">
    <name type="scientific">Prorocentrum cordatum</name>
    <dbReference type="NCBI Taxonomy" id="2364126"/>
    <lineage>
        <taxon>Eukaryota</taxon>
        <taxon>Sar</taxon>
        <taxon>Alveolata</taxon>
        <taxon>Dinophyceae</taxon>
        <taxon>Prorocentrales</taxon>
        <taxon>Prorocentraceae</taxon>
        <taxon>Prorocentrum</taxon>
    </lineage>
</organism>
<keyword evidence="3" id="KW-1185">Reference proteome</keyword>
<feature type="region of interest" description="Disordered" evidence="1">
    <location>
        <begin position="50"/>
        <end position="82"/>
    </location>
</feature>
<dbReference type="EMBL" id="CAUYUJ010015083">
    <property type="protein sequence ID" value="CAK0849695.1"/>
    <property type="molecule type" value="Genomic_DNA"/>
</dbReference>
<evidence type="ECO:0000313" key="3">
    <source>
        <dbReference type="Proteomes" id="UP001189429"/>
    </source>
</evidence>
<feature type="compositionally biased region" description="Basic and acidic residues" evidence="1">
    <location>
        <begin position="62"/>
        <end position="75"/>
    </location>
</feature>